<feature type="region of interest" description="Disordered" evidence="2">
    <location>
        <begin position="1"/>
        <end position="22"/>
    </location>
</feature>
<reference evidence="3 4" key="1">
    <citation type="journal article" date="2019" name="ACS Chem. Biol.">
        <title>Identification and Mobilization of a Cryptic Antibiotic Biosynthesis Gene Locus from a Human-Pathogenic Nocardia Isolate.</title>
        <authorList>
            <person name="Herisse M."/>
            <person name="Ishida K."/>
            <person name="Porter J.L."/>
            <person name="Howden B."/>
            <person name="Hertweck C."/>
            <person name="Stinear T.P."/>
            <person name="Pidot S.J."/>
        </authorList>
    </citation>
    <scope>NUCLEOTIDE SEQUENCE [LARGE SCALE GENOMIC DNA]</scope>
    <source>
        <strain evidence="3 4">AUSMDU00012715</strain>
    </source>
</reference>
<organism evidence="3 4">
    <name type="scientific">Nocardia terpenica</name>
    <dbReference type="NCBI Taxonomy" id="455432"/>
    <lineage>
        <taxon>Bacteria</taxon>
        <taxon>Bacillati</taxon>
        <taxon>Actinomycetota</taxon>
        <taxon>Actinomycetes</taxon>
        <taxon>Mycobacteriales</taxon>
        <taxon>Nocardiaceae</taxon>
        <taxon>Nocardia</taxon>
    </lineage>
</organism>
<dbReference type="RefSeq" id="WP_167488543.1">
    <property type="nucleotide sequence ID" value="NZ_CP046173.1"/>
</dbReference>
<feature type="compositionally biased region" description="Basic and acidic residues" evidence="2">
    <location>
        <begin position="483"/>
        <end position="500"/>
    </location>
</feature>
<evidence type="ECO:0000256" key="2">
    <source>
        <dbReference type="SAM" id="MobiDB-lite"/>
    </source>
</evidence>
<feature type="region of interest" description="Disordered" evidence="2">
    <location>
        <begin position="462"/>
        <end position="500"/>
    </location>
</feature>
<evidence type="ECO:0000313" key="4">
    <source>
        <dbReference type="Proteomes" id="UP000500953"/>
    </source>
</evidence>
<accession>A0A6G9Z6K4</accession>
<dbReference type="EMBL" id="CP046173">
    <property type="protein sequence ID" value="QIS21245.1"/>
    <property type="molecule type" value="Genomic_DNA"/>
</dbReference>
<dbReference type="Proteomes" id="UP000500953">
    <property type="component" value="Chromosome"/>
</dbReference>
<feature type="compositionally biased region" description="Basic and acidic residues" evidence="2">
    <location>
        <begin position="1"/>
        <end position="10"/>
    </location>
</feature>
<protein>
    <submittedName>
        <fullName evidence="3">Uncharacterized protein</fullName>
    </submittedName>
</protein>
<keyword evidence="1" id="KW-0175">Coiled coil</keyword>
<proteinExistence type="predicted"/>
<evidence type="ECO:0000256" key="1">
    <source>
        <dbReference type="SAM" id="Coils"/>
    </source>
</evidence>
<feature type="coiled-coil region" evidence="1">
    <location>
        <begin position="397"/>
        <end position="443"/>
    </location>
</feature>
<gene>
    <name evidence="3" type="ORF">F6W96_25890</name>
</gene>
<name>A0A6G9Z6K4_9NOCA</name>
<feature type="coiled-coil region" evidence="1">
    <location>
        <begin position="174"/>
        <end position="205"/>
    </location>
</feature>
<sequence>MESDDTDRPENLSPSARRQYEDNYVPKKLARGEVPRTPLGWSAANAAFRAQWLTGKAFQLGVGKVFGLEQRGAQQEVVVPTSQGRIVADWRIPEIDMHRAMNIETKAGRSDHERDLVQMRGYGERLEAGEKVVLITRASADKDLSKEARELRDRLLKMYPGRFIVKAANERVYKRILEAGMRELKKNLAQQVQQSLGKVAEKEARAADRSLAVDSLGREYLRQVQDARTRGQDVPVQELRTVVELLAVMGKVQLENDRKNNQRNIAELGQGFHHNKAVEKTLEHQTQERHAERMDPAHQLAHELYDRERALLVTQTNAAIEEINRAYERGQNIDLTKTQEQHLALGNALGAIQASEMALLKDISQGIGEQKGWLQGMEIIQSERDLALAKGIEAIGAEAAAEEQRRAEEKALQEKAREQEAKAQEAREQAAEWQKAQAQELRDKGMSPELIAIMELVNQGRPAPGVPLPGAPELAPEVTRGGRAAELERTRNRAPEKGGR</sequence>
<dbReference type="AlphaFoldDB" id="A0A6G9Z6K4"/>
<evidence type="ECO:0000313" key="3">
    <source>
        <dbReference type="EMBL" id="QIS21245.1"/>
    </source>
</evidence>